<dbReference type="AlphaFoldDB" id="A0AAF0UKE9"/>
<name>A0AAF0UKE9_SOLVR</name>
<sequence length="201" mass="22621">MQSLTKPHLEAVKRILKYINSTSDLGLFFKRKNDLVFIGYTDANFGGDMDNRRSTLGYIFLCGGTGISWCSKKQDSVSLSTTEAEYKATTLTAQECVWLQRLAEKLHLSISKPTTIFGDNQSAIKLANNSVFHARTKHIEVEDHFIREKVLDGTLYTSEVRSQENIADIFTKSLPKASFEFLPSKIGIVSKNHFKGECEKS</sequence>
<proteinExistence type="predicted"/>
<dbReference type="InterPro" id="IPR043502">
    <property type="entry name" value="DNA/RNA_pol_sf"/>
</dbReference>
<dbReference type="PANTHER" id="PTHR11439">
    <property type="entry name" value="GAG-POL-RELATED RETROTRANSPOSON"/>
    <property type="match status" value="1"/>
</dbReference>
<protein>
    <recommendedName>
        <fullName evidence="3">Retrovirus-related Pol polyprotein from transposon TNT 1-94</fullName>
    </recommendedName>
</protein>
<dbReference type="Proteomes" id="UP001234989">
    <property type="component" value="Chromosome 9"/>
</dbReference>
<evidence type="ECO:0000313" key="1">
    <source>
        <dbReference type="EMBL" id="WMV47529.1"/>
    </source>
</evidence>
<dbReference type="SUPFAM" id="SSF56672">
    <property type="entry name" value="DNA/RNA polymerases"/>
    <property type="match status" value="1"/>
</dbReference>
<gene>
    <name evidence="1" type="ORF">MTR67_040914</name>
</gene>
<keyword evidence="2" id="KW-1185">Reference proteome</keyword>
<dbReference type="CDD" id="cd09272">
    <property type="entry name" value="RNase_HI_RT_Ty1"/>
    <property type="match status" value="1"/>
</dbReference>
<organism evidence="1 2">
    <name type="scientific">Solanum verrucosum</name>
    <dbReference type="NCBI Taxonomy" id="315347"/>
    <lineage>
        <taxon>Eukaryota</taxon>
        <taxon>Viridiplantae</taxon>
        <taxon>Streptophyta</taxon>
        <taxon>Embryophyta</taxon>
        <taxon>Tracheophyta</taxon>
        <taxon>Spermatophyta</taxon>
        <taxon>Magnoliopsida</taxon>
        <taxon>eudicotyledons</taxon>
        <taxon>Gunneridae</taxon>
        <taxon>Pentapetalae</taxon>
        <taxon>asterids</taxon>
        <taxon>lamiids</taxon>
        <taxon>Solanales</taxon>
        <taxon>Solanaceae</taxon>
        <taxon>Solanoideae</taxon>
        <taxon>Solaneae</taxon>
        <taxon>Solanum</taxon>
    </lineage>
</organism>
<evidence type="ECO:0000313" key="2">
    <source>
        <dbReference type="Proteomes" id="UP001234989"/>
    </source>
</evidence>
<reference evidence="1" key="1">
    <citation type="submission" date="2023-08" db="EMBL/GenBank/DDBJ databases">
        <title>A de novo genome assembly of Solanum verrucosum Schlechtendal, a Mexican diploid species geographically isolated from the other diploid A-genome species in potato relatives.</title>
        <authorList>
            <person name="Hosaka K."/>
        </authorList>
    </citation>
    <scope>NUCLEOTIDE SEQUENCE</scope>
    <source>
        <tissue evidence="1">Young leaves</tissue>
    </source>
</reference>
<dbReference type="PANTHER" id="PTHR11439:SF480">
    <property type="entry name" value="REVERSE TRANSCRIPTASE TY1_COPIA-TYPE DOMAIN-CONTAINING PROTEIN"/>
    <property type="match status" value="1"/>
</dbReference>
<accession>A0AAF0UKE9</accession>
<dbReference type="EMBL" id="CP133620">
    <property type="protein sequence ID" value="WMV47529.1"/>
    <property type="molecule type" value="Genomic_DNA"/>
</dbReference>
<evidence type="ECO:0008006" key="3">
    <source>
        <dbReference type="Google" id="ProtNLM"/>
    </source>
</evidence>